<organism evidence="2 3">
    <name type="scientific">Thermococcus guaymasensis DSM 11113</name>
    <dbReference type="NCBI Taxonomy" id="1432656"/>
    <lineage>
        <taxon>Archaea</taxon>
        <taxon>Methanobacteriati</taxon>
        <taxon>Methanobacteriota</taxon>
        <taxon>Thermococci</taxon>
        <taxon>Thermococcales</taxon>
        <taxon>Thermococcaceae</taxon>
        <taxon>Thermococcus</taxon>
    </lineage>
</organism>
<dbReference type="AlphaFoldDB" id="A0A0X1KN54"/>
<feature type="transmembrane region" description="Helical" evidence="1">
    <location>
        <begin position="254"/>
        <end position="272"/>
    </location>
</feature>
<dbReference type="PATRIC" id="fig|1432656.3.peg.491"/>
<keyword evidence="1" id="KW-0472">Membrane</keyword>
<evidence type="ECO:0000313" key="2">
    <source>
        <dbReference type="EMBL" id="AJC72665.1"/>
    </source>
</evidence>
<sequence>MLRKKWFAAIALFVFTLLLSLPHISATSKVPLTWEGRVMALGGKLDSSHYSFRATNMTIEDRGSYYIVHENVSFYECLIYRNGTVTGRCPVKEKEVTFLVKKDTNTFMLANKPVFFFQYWPEFSLNNSVYSSGIELKPLPVELYLKNNSPENRIGWGVTLQGGPIKVLRCTGWSLPESPTGLPRCIDEGYKNFSIDMSFKGPYLVDGSIYLPADPFGIIKNQSVIISISVEDTPETREFLRNVRSISPPSNSSWRLYLIGAGVIGGVLISALKLRRR</sequence>
<dbReference type="KEGG" id="tgy:X802_02520"/>
<name>A0A0X1KN54_9EURY</name>
<keyword evidence="3" id="KW-1185">Reference proteome</keyword>
<accession>A0A0X1KN54</accession>
<dbReference type="RefSeq" id="WP_062370701.1">
    <property type="nucleotide sequence ID" value="NZ_CP007140.1"/>
</dbReference>
<dbReference type="GeneID" id="27134530"/>
<reference evidence="2 3" key="1">
    <citation type="submission" date="2014-01" db="EMBL/GenBank/DDBJ databases">
        <title>Genome sequencing of Thermococcus guaymasensis.</title>
        <authorList>
            <person name="Zhang X."/>
            <person name="Alvare G."/>
            <person name="Fristensky B."/>
            <person name="Chen L."/>
            <person name="Suen T."/>
            <person name="Chen Q."/>
            <person name="Ma K."/>
        </authorList>
    </citation>
    <scope>NUCLEOTIDE SEQUENCE [LARGE SCALE GENOMIC DNA]</scope>
    <source>
        <strain evidence="2 3">DSM 11113</strain>
    </source>
</reference>
<keyword evidence="1" id="KW-0812">Transmembrane</keyword>
<evidence type="ECO:0000313" key="3">
    <source>
        <dbReference type="Proteomes" id="UP000062043"/>
    </source>
</evidence>
<evidence type="ECO:0000256" key="1">
    <source>
        <dbReference type="SAM" id="Phobius"/>
    </source>
</evidence>
<dbReference type="STRING" id="1432656.X802_02520"/>
<dbReference type="OrthoDB" id="100503at2157"/>
<protein>
    <submittedName>
        <fullName evidence="2">Uncharacterized protein</fullName>
    </submittedName>
</protein>
<dbReference type="Proteomes" id="UP000062043">
    <property type="component" value="Chromosome"/>
</dbReference>
<dbReference type="EMBL" id="CP007140">
    <property type="protein sequence ID" value="AJC72665.1"/>
    <property type="molecule type" value="Genomic_DNA"/>
</dbReference>
<proteinExistence type="predicted"/>
<gene>
    <name evidence="2" type="ORF">X802_02520</name>
</gene>
<keyword evidence="1" id="KW-1133">Transmembrane helix</keyword>